<protein>
    <submittedName>
        <fullName evidence="5">Tyrosine recombinase XerC</fullName>
    </submittedName>
</protein>
<dbReference type="InterPro" id="IPR011010">
    <property type="entry name" value="DNA_brk_join_enz"/>
</dbReference>
<dbReference type="GO" id="GO:0015074">
    <property type="term" value="P:DNA integration"/>
    <property type="evidence" value="ECO:0007669"/>
    <property type="project" value="InterPro"/>
</dbReference>
<comment type="caution">
    <text evidence="5">The sequence shown here is derived from an EMBL/GenBank/DDBJ whole genome shotgun (WGS) entry which is preliminary data.</text>
</comment>
<keyword evidence="2" id="KW-0233">DNA recombination</keyword>
<dbReference type="PATRIC" id="fig|1716141.3.peg.6114"/>
<keyword evidence="1 3" id="KW-0238">DNA-binding</keyword>
<dbReference type="AlphaFoldDB" id="A0A177HKQ4"/>
<dbReference type="InterPro" id="IPR004107">
    <property type="entry name" value="Integrase_SAM-like_N"/>
</dbReference>
<dbReference type="OrthoDB" id="4137935at2"/>
<evidence type="ECO:0000256" key="1">
    <source>
        <dbReference type="ARBA" id="ARBA00023125"/>
    </source>
</evidence>
<dbReference type="InterPro" id="IPR013762">
    <property type="entry name" value="Integrase-like_cat_sf"/>
</dbReference>
<dbReference type="RefSeq" id="WP_067283729.1">
    <property type="nucleotide sequence ID" value="NZ_LOHS01000117.1"/>
</dbReference>
<dbReference type="Gene3D" id="1.10.150.130">
    <property type="match status" value="1"/>
</dbReference>
<dbReference type="SUPFAM" id="SSF56349">
    <property type="entry name" value="DNA breaking-rejoining enzymes"/>
    <property type="match status" value="1"/>
</dbReference>
<evidence type="ECO:0000313" key="5">
    <source>
        <dbReference type="EMBL" id="OAH10977.1"/>
    </source>
</evidence>
<dbReference type="GO" id="GO:0006310">
    <property type="term" value="P:DNA recombination"/>
    <property type="evidence" value="ECO:0007669"/>
    <property type="project" value="UniProtKB-KW"/>
</dbReference>
<dbReference type="EMBL" id="LOHS01000117">
    <property type="protein sequence ID" value="OAH10977.1"/>
    <property type="molecule type" value="Genomic_DNA"/>
</dbReference>
<name>A0A177HKQ4_9ACTN</name>
<dbReference type="InterPro" id="IPR010998">
    <property type="entry name" value="Integrase_recombinase_N"/>
</dbReference>
<sequence length="275" mass="30487">MTTVPGHEELQHWLDRGYGRPLRDGTARAMQGTTPSHYGQDIADWLTWLHQQQIQPWRADHTHALAWLNHRGGAPRSRSRRFNACHTFYIWAVETGLCRHNPFDERLRPNVRDEPGLPTIDATHMTALMQAADGLYGPVTPRNRCLVYAMLAGLRPRAIIELDTTDLRPADTPTTARVWQKGGGTRWQTLSPLFALAINAYLPHRKGPTPGPLLTTKSGGRLDSHVTPRTVLRQTAARHPLLADTAATLTPDAVAYSARHHGTSPIGATTDLQGP</sequence>
<dbReference type="PROSITE" id="PS51900">
    <property type="entry name" value="CB"/>
    <property type="match status" value="1"/>
</dbReference>
<dbReference type="STRING" id="1716141.STSP_58190"/>
<proteinExistence type="predicted"/>
<evidence type="ECO:0000259" key="4">
    <source>
        <dbReference type="PROSITE" id="PS51900"/>
    </source>
</evidence>
<dbReference type="GO" id="GO:0003677">
    <property type="term" value="F:DNA binding"/>
    <property type="evidence" value="ECO:0007669"/>
    <property type="project" value="UniProtKB-UniRule"/>
</dbReference>
<evidence type="ECO:0000256" key="2">
    <source>
        <dbReference type="ARBA" id="ARBA00023172"/>
    </source>
</evidence>
<organism evidence="5 6">
    <name type="scientific">Streptomyces jeddahensis</name>
    <dbReference type="NCBI Taxonomy" id="1716141"/>
    <lineage>
        <taxon>Bacteria</taxon>
        <taxon>Bacillati</taxon>
        <taxon>Actinomycetota</taxon>
        <taxon>Actinomycetes</taxon>
        <taxon>Kitasatosporales</taxon>
        <taxon>Streptomycetaceae</taxon>
        <taxon>Streptomyces</taxon>
    </lineage>
</organism>
<reference evidence="5 6" key="1">
    <citation type="submission" date="2015-12" db="EMBL/GenBank/DDBJ databases">
        <title>Genome sequence of Streptomyces sp. G25.</title>
        <authorList>
            <person name="Poehlein A."/>
            <person name="Roettig A."/>
            <person name="Hiessl S."/>
            <person name="Hauschild P."/>
            <person name="Schauer J."/>
            <person name="Madkour M.H."/>
            <person name="Al-Ansari A.M."/>
            <person name="Almakishah N.H."/>
            <person name="Steinbuechel A."/>
            <person name="Daniel R."/>
        </authorList>
    </citation>
    <scope>NUCLEOTIDE SEQUENCE [LARGE SCALE GENOMIC DNA]</scope>
    <source>
        <strain evidence="6">G25(2015)</strain>
    </source>
</reference>
<evidence type="ECO:0000313" key="6">
    <source>
        <dbReference type="Proteomes" id="UP000077381"/>
    </source>
</evidence>
<feature type="domain" description="Core-binding (CB)" evidence="4">
    <location>
        <begin position="4"/>
        <end position="93"/>
    </location>
</feature>
<dbReference type="Pfam" id="PF02899">
    <property type="entry name" value="Phage_int_SAM_1"/>
    <property type="match status" value="1"/>
</dbReference>
<accession>A0A177HKQ4</accession>
<dbReference type="Gene3D" id="1.10.443.10">
    <property type="entry name" value="Intergrase catalytic core"/>
    <property type="match status" value="1"/>
</dbReference>
<dbReference type="Proteomes" id="UP000077381">
    <property type="component" value="Unassembled WGS sequence"/>
</dbReference>
<keyword evidence="6" id="KW-1185">Reference proteome</keyword>
<evidence type="ECO:0000256" key="3">
    <source>
        <dbReference type="PROSITE-ProRule" id="PRU01248"/>
    </source>
</evidence>
<dbReference type="InterPro" id="IPR044068">
    <property type="entry name" value="CB"/>
</dbReference>
<gene>
    <name evidence="5" type="primary">xerC_6</name>
    <name evidence="5" type="ORF">STSP_58190</name>
</gene>